<dbReference type="Pfam" id="PF00567">
    <property type="entry name" value="TUDOR"/>
    <property type="match status" value="4"/>
</dbReference>
<protein>
    <recommendedName>
        <fullName evidence="2">Tudor domain-containing protein</fullName>
    </recommendedName>
</protein>
<sequence length="1031" mass="116077">MQVFEERNNVFVVDLSQCPDNDISSDVPVSIRDALVFLELAVFPCGMKRTHKKNKVNRDYMPPEPLHMNVNICAIVSHVNDPYNFYVQQMSTASYLSKLIFEMNETYNDDINTSLHSIYAPCVGMVCAAQFSLDKQWYRAKVLGLPGGSKVKVQYVDFGNTEIIHYKYLRKLFDKFFKLNIQAIPCKLAHITYSGAGWNQEAREWLTKQVSRKQLILKSLGMIPGENKAEILLYYTDSDTEICVNALIVEEGLALSTGPGSTVVRKLKEGFANRTKSVPKTSAPPLDDFIIPPPQPVPRVLQDEDSGDCLPFAISKSPQKTAASEPNLKKEGPVRSTTKKTKYPSLTSPLEESNHIEVLVSYVISPGAFYVRIAGDNEKKLTLLMDDLQKVYENLQGEIVECNVGKAYAVFCSRRKKWVRGTVVEKVDDSIVKVHYVDFGDTEEVEKRYLRKLQEIFLKDESFSVQCHIDGIIPAGGSSNWSHSACDIFKQLVATHEHLLLSSKGDIVKETKSLPVDLLIEKLIRGGALEPTKIEYVSIRNEIVKYGYALPIRRKSRSPPNDDRAEKIDKKSEIVNSASKVNNVVSLPDSVFSNETSETVQIQEPKSPEKKPKMPPEKPTFQWKPAVPPLESTFKGYVTNIGDDGSIHLYVLQNDTSQVETISKALQFKYGKPDSYKCLKKVPPVGEACIAKFSLDNAWYRAEIVSVYPGPPLKVKVNFVDYGNNEIVPLSFIRTDLIMKDFPRQCLECALFGISDNPKLVWDKDLLTFLHTQLVDTQVSVEIQAAPDKQGRLQTLIRTASGINLSELLLSMGFDDPSENTESLETCSVVPETFTRALELRKGGIYPVCVTLLPCKNIVYLQILKIPNPRDEFENELNDTHDAFLQLITMLQEKAETFSNLQEPMPGMPCCAKYSYDENWYRCEVTDLTENGAVVLYVDYGNSETVPIDNLRKLESQFIDFPIQVHICELYGIKSAGDNLSPETKDMLLKVPNQELFAKVMVPGKICQVELLIKTDDGDYKPAFEVLSEKK</sequence>
<name>A0AAV2ANX9_9ARAC</name>
<evidence type="ECO:0000313" key="3">
    <source>
        <dbReference type="EMBL" id="CAL1285703.1"/>
    </source>
</evidence>
<dbReference type="PANTHER" id="PTHR16442">
    <property type="entry name" value="RING FINGER PROTEIN 17"/>
    <property type="match status" value="1"/>
</dbReference>
<accession>A0AAV2ANX9</accession>
<dbReference type="Gene3D" id="2.30.30.140">
    <property type="match status" value="4"/>
</dbReference>
<evidence type="ECO:0000259" key="2">
    <source>
        <dbReference type="PROSITE" id="PS50304"/>
    </source>
</evidence>
<dbReference type="FunFam" id="2.30.30.140:FF:000018">
    <property type="entry name" value="Serine/threonine-protein kinase 31"/>
    <property type="match status" value="3"/>
</dbReference>
<dbReference type="Proteomes" id="UP001497382">
    <property type="component" value="Unassembled WGS sequence"/>
</dbReference>
<keyword evidence="4" id="KW-1185">Reference proteome</keyword>
<dbReference type="PANTHER" id="PTHR16442:SF1">
    <property type="entry name" value="RING FINGER PROTEIN 17"/>
    <property type="match status" value="1"/>
</dbReference>
<feature type="region of interest" description="Disordered" evidence="1">
    <location>
        <begin position="595"/>
        <end position="622"/>
    </location>
</feature>
<feature type="compositionally biased region" description="Basic and acidic residues" evidence="1">
    <location>
        <begin position="606"/>
        <end position="616"/>
    </location>
</feature>
<gene>
    <name evidence="3" type="ORF">LARSCL_LOCUS13864</name>
</gene>
<dbReference type="EMBL" id="CAXIEN010000194">
    <property type="protein sequence ID" value="CAL1285703.1"/>
    <property type="molecule type" value="Genomic_DNA"/>
</dbReference>
<dbReference type="InterPro" id="IPR035437">
    <property type="entry name" value="SNase_OB-fold_sf"/>
</dbReference>
<dbReference type="InterPro" id="IPR002999">
    <property type="entry name" value="Tudor"/>
</dbReference>
<feature type="domain" description="Tudor" evidence="2">
    <location>
        <begin position="120"/>
        <end position="179"/>
    </location>
</feature>
<dbReference type="Gene3D" id="2.40.50.90">
    <property type="match status" value="4"/>
</dbReference>
<proteinExistence type="predicted"/>
<feature type="domain" description="Tudor" evidence="2">
    <location>
        <begin position="682"/>
        <end position="745"/>
    </location>
</feature>
<dbReference type="AlphaFoldDB" id="A0AAV2ANX9"/>
<dbReference type="SMART" id="SM00333">
    <property type="entry name" value="TUDOR"/>
    <property type="match status" value="4"/>
</dbReference>
<evidence type="ECO:0000256" key="1">
    <source>
        <dbReference type="SAM" id="MobiDB-lite"/>
    </source>
</evidence>
<feature type="region of interest" description="Disordered" evidence="1">
    <location>
        <begin position="317"/>
        <end position="347"/>
    </location>
</feature>
<feature type="domain" description="Tudor" evidence="2">
    <location>
        <begin position="903"/>
        <end position="961"/>
    </location>
</feature>
<dbReference type="PROSITE" id="PS50304">
    <property type="entry name" value="TUDOR"/>
    <property type="match status" value="4"/>
</dbReference>
<evidence type="ECO:0000313" key="4">
    <source>
        <dbReference type="Proteomes" id="UP001497382"/>
    </source>
</evidence>
<reference evidence="3 4" key="1">
    <citation type="submission" date="2024-04" db="EMBL/GenBank/DDBJ databases">
        <authorList>
            <person name="Rising A."/>
            <person name="Reimegard J."/>
            <person name="Sonavane S."/>
            <person name="Akerstrom W."/>
            <person name="Nylinder S."/>
            <person name="Hedman E."/>
            <person name="Kallberg Y."/>
        </authorList>
    </citation>
    <scope>NUCLEOTIDE SEQUENCE [LARGE SCALE GENOMIC DNA]</scope>
</reference>
<organism evidence="3 4">
    <name type="scientific">Larinioides sclopetarius</name>
    <dbReference type="NCBI Taxonomy" id="280406"/>
    <lineage>
        <taxon>Eukaryota</taxon>
        <taxon>Metazoa</taxon>
        <taxon>Ecdysozoa</taxon>
        <taxon>Arthropoda</taxon>
        <taxon>Chelicerata</taxon>
        <taxon>Arachnida</taxon>
        <taxon>Araneae</taxon>
        <taxon>Araneomorphae</taxon>
        <taxon>Entelegynae</taxon>
        <taxon>Araneoidea</taxon>
        <taxon>Araneidae</taxon>
        <taxon>Larinioides</taxon>
    </lineage>
</organism>
<dbReference type="SUPFAM" id="SSF63748">
    <property type="entry name" value="Tudor/PWWP/MBT"/>
    <property type="match status" value="4"/>
</dbReference>
<dbReference type="GO" id="GO:0005737">
    <property type="term" value="C:cytoplasm"/>
    <property type="evidence" value="ECO:0007669"/>
    <property type="project" value="UniProtKB-ARBA"/>
</dbReference>
<feature type="domain" description="Tudor" evidence="2">
    <location>
        <begin position="401"/>
        <end position="460"/>
    </location>
</feature>
<comment type="caution">
    <text evidence="3">The sequence shown here is derived from an EMBL/GenBank/DDBJ whole genome shotgun (WGS) entry which is preliminary data.</text>
</comment>